<reference evidence="2 3" key="1">
    <citation type="submission" date="2023-08" db="EMBL/GenBank/DDBJ databases">
        <title>Black Yeasts Isolated from many extreme environments.</title>
        <authorList>
            <person name="Coleine C."/>
            <person name="Stajich J.E."/>
            <person name="Selbmann L."/>
        </authorList>
    </citation>
    <scope>NUCLEOTIDE SEQUENCE [LARGE SCALE GENOMIC DNA]</scope>
    <source>
        <strain evidence="2 3">CCFEE 5885</strain>
    </source>
</reference>
<feature type="region of interest" description="Disordered" evidence="1">
    <location>
        <begin position="1"/>
        <end position="82"/>
    </location>
</feature>
<comment type="caution">
    <text evidence="2">The sequence shown here is derived from an EMBL/GenBank/DDBJ whole genome shotgun (WGS) entry which is preliminary data.</text>
</comment>
<proteinExistence type="predicted"/>
<dbReference type="PANTHER" id="PTHR38120">
    <property type="entry name" value="EXPRESSED PROTEIN"/>
    <property type="match status" value="1"/>
</dbReference>
<dbReference type="Proteomes" id="UP001345013">
    <property type="component" value="Unassembled WGS sequence"/>
</dbReference>
<dbReference type="PANTHER" id="PTHR38120:SF1">
    <property type="entry name" value="M PROTEIN, SEROTYPE 2.1"/>
    <property type="match status" value="1"/>
</dbReference>
<evidence type="ECO:0008006" key="4">
    <source>
        <dbReference type="Google" id="ProtNLM"/>
    </source>
</evidence>
<sequence length="615" mass="67471">MAAPPPRRPLTNTSNTTPRTSMASPSGLSRTLSSTAPTTGQGLARNPSLRGRVVRKASTRPGMGLEGDDEENESKSANSQLIADLKEQVERAEQASEQYRRQLEALQQRLDEATDQQTVAEERDFATRTQIDKLLAEVKDSARQKRDMEVNFESERSMLIQEKDRTSEREQELQSVVTRLTETLKTKSLERASTLRSGQLGDQETETPAQSSANHEEIVQILQDREATIDALKLELADVHIKVAEQEHVGDGRLQILEKQLRDIKMQNARLVEENDSFQMLLSEKTLKGDFLHDTHSDSGGVSSLADELETIGENDEVSVEQYRKVEADLKNIKEEKKALTLYIDKIIGRLLQHEGFEHIITGTDADEDAPAPPPKPTVKDKPLPLAPAAAISDAVSPAAPETPTYMGGFLQRAKSVVARGGPARPARPMSFMQAVPSANENPETAPRIPINKGHRRARSDQMHPPELAPSAAAQQINKGSPLRTASGGPSSPTISPLPRAQTSYFSPPTRTDTVRAPSQTRTQEPSSSRNSVTSGESQGRQSTEATSAQASVHTGDHRPSMGPPVTAGVMKQNQLRPLRLVQNQDAEEEARKKANRQSWMGNWFSKSSIEANQG</sequence>
<feature type="region of interest" description="Disordered" evidence="1">
    <location>
        <begin position="364"/>
        <end position="384"/>
    </location>
</feature>
<feature type="compositionally biased region" description="Polar residues" evidence="1">
    <location>
        <begin position="488"/>
        <end position="553"/>
    </location>
</feature>
<organism evidence="2 3">
    <name type="scientific">Lithohypha guttulata</name>
    <dbReference type="NCBI Taxonomy" id="1690604"/>
    <lineage>
        <taxon>Eukaryota</taxon>
        <taxon>Fungi</taxon>
        <taxon>Dikarya</taxon>
        <taxon>Ascomycota</taxon>
        <taxon>Pezizomycotina</taxon>
        <taxon>Eurotiomycetes</taxon>
        <taxon>Chaetothyriomycetidae</taxon>
        <taxon>Chaetothyriales</taxon>
        <taxon>Trichomeriaceae</taxon>
        <taxon>Lithohypha</taxon>
    </lineage>
</organism>
<feature type="region of interest" description="Disordered" evidence="1">
    <location>
        <begin position="438"/>
        <end position="615"/>
    </location>
</feature>
<evidence type="ECO:0000256" key="1">
    <source>
        <dbReference type="SAM" id="MobiDB-lite"/>
    </source>
</evidence>
<keyword evidence="3" id="KW-1185">Reference proteome</keyword>
<evidence type="ECO:0000313" key="2">
    <source>
        <dbReference type="EMBL" id="KAK5100236.1"/>
    </source>
</evidence>
<gene>
    <name evidence="2" type="ORF">LTR24_001031</name>
</gene>
<protein>
    <recommendedName>
        <fullName evidence="4">M protein, serotype 2.1</fullName>
    </recommendedName>
</protein>
<feature type="compositionally biased region" description="Polar residues" evidence="1">
    <location>
        <begin position="597"/>
        <end position="615"/>
    </location>
</feature>
<feature type="region of interest" description="Disordered" evidence="1">
    <location>
        <begin position="188"/>
        <end position="214"/>
    </location>
</feature>
<accession>A0ABR0KLY5</accession>
<dbReference type="EMBL" id="JAVRRG010000007">
    <property type="protein sequence ID" value="KAK5100236.1"/>
    <property type="molecule type" value="Genomic_DNA"/>
</dbReference>
<evidence type="ECO:0000313" key="3">
    <source>
        <dbReference type="Proteomes" id="UP001345013"/>
    </source>
</evidence>
<feature type="compositionally biased region" description="Polar residues" evidence="1">
    <location>
        <begin position="194"/>
        <end position="213"/>
    </location>
</feature>
<name>A0ABR0KLY5_9EURO</name>
<feature type="compositionally biased region" description="Polar residues" evidence="1">
    <location>
        <begin position="10"/>
        <end position="41"/>
    </location>
</feature>